<keyword evidence="1" id="KW-0472">Membrane</keyword>
<accession>A0ABW2URA7</accession>
<dbReference type="RefSeq" id="WP_382357923.1">
    <property type="nucleotide sequence ID" value="NZ_JBHTGR010000006.1"/>
</dbReference>
<evidence type="ECO:0000313" key="2">
    <source>
        <dbReference type="EMBL" id="MFC7746434.1"/>
    </source>
</evidence>
<organism evidence="2 3">
    <name type="scientific">Lentibacillus kimchii</name>
    <dbReference type="NCBI Taxonomy" id="1542911"/>
    <lineage>
        <taxon>Bacteria</taxon>
        <taxon>Bacillati</taxon>
        <taxon>Bacillota</taxon>
        <taxon>Bacilli</taxon>
        <taxon>Bacillales</taxon>
        <taxon>Bacillaceae</taxon>
        <taxon>Lentibacillus</taxon>
    </lineage>
</organism>
<evidence type="ECO:0000313" key="3">
    <source>
        <dbReference type="Proteomes" id="UP001596620"/>
    </source>
</evidence>
<keyword evidence="1" id="KW-1133">Transmembrane helix</keyword>
<comment type="caution">
    <text evidence="2">The sequence shown here is derived from an EMBL/GenBank/DDBJ whole genome shotgun (WGS) entry which is preliminary data.</text>
</comment>
<evidence type="ECO:0000256" key="1">
    <source>
        <dbReference type="SAM" id="Phobius"/>
    </source>
</evidence>
<reference evidence="3" key="1">
    <citation type="journal article" date="2019" name="Int. J. Syst. Evol. Microbiol.">
        <title>The Global Catalogue of Microorganisms (GCM) 10K type strain sequencing project: providing services to taxonomists for standard genome sequencing and annotation.</title>
        <authorList>
            <consortium name="The Broad Institute Genomics Platform"/>
            <consortium name="The Broad Institute Genome Sequencing Center for Infectious Disease"/>
            <person name="Wu L."/>
            <person name="Ma J."/>
        </authorList>
    </citation>
    <scope>NUCLEOTIDE SEQUENCE [LARGE SCALE GENOMIC DNA]</scope>
    <source>
        <strain evidence="3">JCM 30234</strain>
    </source>
</reference>
<keyword evidence="1" id="KW-0812">Transmembrane</keyword>
<feature type="transmembrane region" description="Helical" evidence="1">
    <location>
        <begin position="41"/>
        <end position="61"/>
    </location>
</feature>
<name>A0ABW2URA7_9BACI</name>
<dbReference type="Proteomes" id="UP001596620">
    <property type="component" value="Unassembled WGS sequence"/>
</dbReference>
<sequence length="69" mass="7592">MSPGKLYEDKKGNVLLLVSRTIITIFLVFGIYTFFNKEPMAAKLLATGGSIGFLFLLIITFKSSLTSKS</sequence>
<dbReference type="EMBL" id="JBHTGR010000006">
    <property type="protein sequence ID" value="MFC7746434.1"/>
    <property type="molecule type" value="Genomic_DNA"/>
</dbReference>
<protein>
    <submittedName>
        <fullName evidence="2">Uncharacterized protein</fullName>
    </submittedName>
</protein>
<gene>
    <name evidence="2" type="ORF">ACFQU8_04150</name>
</gene>
<keyword evidence="3" id="KW-1185">Reference proteome</keyword>
<proteinExistence type="predicted"/>
<feature type="transmembrane region" description="Helical" evidence="1">
    <location>
        <begin position="12"/>
        <end position="35"/>
    </location>
</feature>